<protein>
    <submittedName>
        <fullName evidence="2">DUF2934 domain-containing protein</fullName>
    </submittedName>
</protein>
<accession>A0ABY5RQT9</accession>
<reference evidence="2" key="1">
    <citation type="submission" date="2022-08" db="EMBL/GenBank/DDBJ databases">
        <title>Microvirga terrae sp. nov., isolated from soil.</title>
        <authorList>
            <person name="Kim K.H."/>
            <person name="Seo Y.L."/>
            <person name="Kim J.M."/>
            <person name="Lee J.K."/>
            <person name="Han D.M."/>
            <person name="Jeon C.O."/>
        </authorList>
    </citation>
    <scope>NUCLEOTIDE SEQUENCE</scope>
    <source>
        <strain evidence="2">R24</strain>
    </source>
</reference>
<dbReference type="EMBL" id="CP102845">
    <property type="protein sequence ID" value="UVF19623.1"/>
    <property type="molecule type" value="Genomic_DNA"/>
</dbReference>
<dbReference type="Pfam" id="PF11154">
    <property type="entry name" value="DUF2934"/>
    <property type="match status" value="1"/>
</dbReference>
<evidence type="ECO:0000313" key="2">
    <source>
        <dbReference type="EMBL" id="UVF19623.1"/>
    </source>
</evidence>
<feature type="compositionally biased region" description="Basic and acidic residues" evidence="1">
    <location>
        <begin position="37"/>
        <end position="52"/>
    </location>
</feature>
<evidence type="ECO:0000313" key="3">
    <source>
        <dbReference type="Proteomes" id="UP001017257"/>
    </source>
</evidence>
<feature type="compositionally biased region" description="Low complexity" evidence="1">
    <location>
        <begin position="55"/>
        <end position="74"/>
    </location>
</feature>
<dbReference type="InterPro" id="IPR021327">
    <property type="entry name" value="DUF2934"/>
</dbReference>
<sequence>MDHREERIRTRAYEIWERRGRSGNPEDHWLEAERALKAEDGSSEAASDRSDATVEEAPPVAAVEALEAASVAPAKTRRPRGSTKGST</sequence>
<dbReference type="Proteomes" id="UP001017257">
    <property type="component" value="Chromosome"/>
</dbReference>
<keyword evidence="3" id="KW-1185">Reference proteome</keyword>
<dbReference type="RefSeq" id="WP_173946012.1">
    <property type="nucleotide sequence ID" value="NZ_CP102845.1"/>
</dbReference>
<proteinExistence type="predicted"/>
<name>A0ABY5RQT9_9HYPH</name>
<feature type="region of interest" description="Disordered" evidence="1">
    <location>
        <begin position="37"/>
        <end position="87"/>
    </location>
</feature>
<evidence type="ECO:0000256" key="1">
    <source>
        <dbReference type="SAM" id="MobiDB-lite"/>
    </source>
</evidence>
<organism evidence="2 3">
    <name type="scientific">Microvirga terrae</name>
    <dbReference type="NCBI Taxonomy" id="2740529"/>
    <lineage>
        <taxon>Bacteria</taxon>
        <taxon>Pseudomonadati</taxon>
        <taxon>Pseudomonadota</taxon>
        <taxon>Alphaproteobacteria</taxon>
        <taxon>Hyphomicrobiales</taxon>
        <taxon>Methylobacteriaceae</taxon>
        <taxon>Microvirga</taxon>
    </lineage>
</organism>
<gene>
    <name evidence="2" type="ORF">HPT29_000220</name>
</gene>